<sequence length="243" mass="27341">METSLPLATDSFSYSWLPNCKPLANDLKEPHRESTYYNSCEATRKTPLMDECQNFNFDIPITQSSNVLALADELFSDGLIKPVFVDPSKLESCNNNTSGSRQSKPSSSFSSRVVSSRTVEIHHGFLTKWKTSTCRSLRSLSRCVNQLCQKVRSSRKSTRVDDIDEEEWQVKRWRSSQQASPKSITVNPIGALHDPENSIYEAVLHCKRSIDLAINNHWGTANLIPYKGSMREFGNCGRISSGV</sequence>
<protein>
    <recommendedName>
        <fullName evidence="3">Membrane-associated kinase regulator 6</fullName>
    </recommendedName>
</protein>
<dbReference type="PANTHER" id="PTHR34576:SF14">
    <property type="entry name" value="MEMBRANE-ASSOCIATED KINASE REGULATOR 6"/>
    <property type="match status" value="1"/>
</dbReference>
<accession>A0AAN9MX29</accession>
<dbReference type="InterPro" id="IPR044699">
    <property type="entry name" value="MAKR6"/>
</dbReference>
<keyword evidence="2" id="KW-1185">Reference proteome</keyword>
<name>A0AAN9MX29_CANGL</name>
<organism evidence="1 2">
    <name type="scientific">Canavalia gladiata</name>
    <name type="common">Sword bean</name>
    <name type="synonym">Dolichos gladiatus</name>
    <dbReference type="NCBI Taxonomy" id="3824"/>
    <lineage>
        <taxon>Eukaryota</taxon>
        <taxon>Viridiplantae</taxon>
        <taxon>Streptophyta</taxon>
        <taxon>Embryophyta</taxon>
        <taxon>Tracheophyta</taxon>
        <taxon>Spermatophyta</taxon>
        <taxon>Magnoliopsida</taxon>
        <taxon>eudicotyledons</taxon>
        <taxon>Gunneridae</taxon>
        <taxon>Pentapetalae</taxon>
        <taxon>rosids</taxon>
        <taxon>fabids</taxon>
        <taxon>Fabales</taxon>
        <taxon>Fabaceae</taxon>
        <taxon>Papilionoideae</taxon>
        <taxon>50 kb inversion clade</taxon>
        <taxon>NPAAA clade</taxon>
        <taxon>indigoferoid/millettioid clade</taxon>
        <taxon>Phaseoleae</taxon>
        <taxon>Canavalia</taxon>
    </lineage>
</organism>
<gene>
    <name evidence="1" type="ORF">VNO77_04387</name>
</gene>
<proteinExistence type="predicted"/>
<dbReference type="Proteomes" id="UP001367508">
    <property type="component" value="Unassembled WGS sequence"/>
</dbReference>
<evidence type="ECO:0008006" key="3">
    <source>
        <dbReference type="Google" id="ProtNLM"/>
    </source>
</evidence>
<evidence type="ECO:0000313" key="2">
    <source>
        <dbReference type="Proteomes" id="UP001367508"/>
    </source>
</evidence>
<comment type="caution">
    <text evidence="1">The sequence shown here is derived from an EMBL/GenBank/DDBJ whole genome shotgun (WGS) entry which is preliminary data.</text>
</comment>
<dbReference type="PANTHER" id="PTHR34576">
    <property type="entry name" value="MEMBRANE-ASSOCIATED KINASE REGULATOR 6-RELATED"/>
    <property type="match status" value="1"/>
</dbReference>
<dbReference type="EMBL" id="JAYMYQ010000001">
    <property type="protein sequence ID" value="KAK7362277.1"/>
    <property type="molecule type" value="Genomic_DNA"/>
</dbReference>
<evidence type="ECO:0000313" key="1">
    <source>
        <dbReference type="EMBL" id="KAK7362277.1"/>
    </source>
</evidence>
<dbReference type="AlphaFoldDB" id="A0AAN9MX29"/>
<reference evidence="1 2" key="1">
    <citation type="submission" date="2024-01" db="EMBL/GenBank/DDBJ databases">
        <title>The genomes of 5 underutilized Papilionoideae crops provide insights into root nodulation and disease resistanc.</title>
        <authorList>
            <person name="Jiang F."/>
        </authorList>
    </citation>
    <scope>NUCLEOTIDE SEQUENCE [LARGE SCALE GENOMIC DNA]</scope>
    <source>
        <strain evidence="1">LVBAO_FW01</strain>
        <tissue evidence="1">Leaves</tissue>
    </source>
</reference>